<evidence type="ECO:0000256" key="7">
    <source>
        <dbReference type="SAM" id="MobiDB-lite"/>
    </source>
</evidence>
<dbReference type="GO" id="GO:0004065">
    <property type="term" value="F:arylsulfatase activity"/>
    <property type="evidence" value="ECO:0007669"/>
    <property type="project" value="UniProtKB-EC"/>
</dbReference>
<organism evidence="9 10">
    <name type="scientific">Kolteria novifilia</name>
    <dbReference type="NCBI Taxonomy" id="2527975"/>
    <lineage>
        <taxon>Bacteria</taxon>
        <taxon>Pseudomonadati</taxon>
        <taxon>Planctomycetota</taxon>
        <taxon>Planctomycetia</taxon>
        <taxon>Kolteriales</taxon>
        <taxon>Kolteriaceae</taxon>
        <taxon>Kolteria</taxon>
    </lineage>
</organism>
<dbReference type="Pfam" id="PF00884">
    <property type="entry name" value="Sulfatase"/>
    <property type="match status" value="1"/>
</dbReference>
<dbReference type="Gene3D" id="3.40.720.10">
    <property type="entry name" value="Alkaline Phosphatase, subunit A"/>
    <property type="match status" value="1"/>
</dbReference>
<keyword evidence="6" id="KW-0106">Calcium</keyword>
<comment type="cofactor">
    <cofactor evidence="1">
        <name>Ca(2+)</name>
        <dbReference type="ChEBI" id="CHEBI:29108"/>
    </cofactor>
</comment>
<evidence type="ECO:0000256" key="4">
    <source>
        <dbReference type="ARBA" id="ARBA00022729"/>
    </source>
</evidence>
<evidence type="ECO:0000256" key="6">
    <source>
        <dbReference type="ARBA" id="ARBA00022837"/>
    </source>
</evidence>
<evidence type="ECO:0000256" key="1">
    <source>
        <dbReference type="ARBA" id="ARBA00001913"/>
    </source>
</evidence>
<dbReference type="InterPro" id="IPR000917">
    <property type="entry name" value="Sulfatase_N"/>
</dbReference>
<feature type="region of interest" description="Disordered" evidence="7">
    <location>
        <begin position="446"/>
        <end position="473"/>
    </location>
</feature>
<evidence type="ECO:0000313" key="10">
    <source>
        <dbReference type="Proteomes" id="UP000317093"/>
    </source>
</evidence>
<reference evidence="9 10" key="1">
    <citation type="submission" date="2019-02" db="EMBL/GenBank/DDBJ databases">
        <title>Deep-cultivation of Planctomycetes and their phenomic and genomic characterization uncovers novel biology.</title>
        <authorList>
            <person name="Wiegand S."/>
            <person name="Jogler M."/>
            <person name="Boedeker C."/>
            <person name="Pinto D."/>
            <person name="Vollmers J."/>
            <person name="Rivas-Marin E."/>
            <person name="Kohn T."/>
            <person name="Peeters S.H."/>
            <person name="Heuer A."/>
            <person name="Rast P."/>
            <person name="Oberbeckmann S."/>
            <person name="Bunk B."/>
            <person name="Jeske O."/>
            <person name="Meyerdierks A."/>
            <person name="Storesund J.E."/>
            <person name="Kallscheuer N."/>
            <person name="Luecker S."/>
            <person name="Lage O.M."/>
            <person name="Pohl T."/>
            <person name="Merkel B.J."/>
            <person name="Hornburger P."/>
            <person name="Mueller R.-W."/>
            <person name="Bruemmer F."/>
            <person name="Labrenz M."/>
            <person name="Spormann A.M."/>
            <person name="Op den Camp H."/>
            <person name="Overmann J."/>
            <person name="Amann R."/>
            <person name="Jetten M.S.M."/>
            <person name="Mascher T."/>
            <person name="Medema M.H."/>
            <person name="Devos D.P."/>
            <person name="Kaster A.-K."/>
            <person name="Ovreas L."/>
            <person name="Rohde M."/>
            <person name="Galperin M.Y."/>
            <person name="Jogler C."/>
        </authorList>
    </citation>
    <scope>NUCLEOTIDE SEQUENCE [LARGE SCALE GENOMIC DNA]</scope>
    <source>
        <strain evidence="9 10">Pan216</strain>
    </source>
</reference>
<protein>
    <submittedName>
        <fullName evidence="9">Arylsulfatase</fullName>
        <ecNumber evidence="9">3.1.6.1</ecNumber>
    </submittedName>
</protein>
<dbReference type="EMBL" id="CP036279">
    <property type="protein sequence ID" value="QDU60380.1"/>
    <property type="molecule type" value="Genomic_DNA"/>
</dbReference>
<keyword evidence="4" id="KW-0732">Signal</keyword>
<dbReference type="AlphaFoldDB" id="A0A518B083"/>
<dbReference type="PANTHER" id="PTHR42693">
    <property type="entry name" value="ARYLSULFATASE FAMILY MEMBER"/>
    <property type="match status" value="1"/>
</dbReference>
<dbReference type="Proteomes" id="UP000317093">
    <property type="component" value="Chromosome"/>
</dbReference>
<feature type="domain" description="Sulfatase N-terminal" evidence="8">
    <location>
        <begin position="42"/>
        <end position="350"/>
    </location>
</feature>
<comment type="similarity">
    <text evidence="2">Belongs to the sulfatase family.</text>
</comment>
<dbReference type="PANTHER" id="PTHR42693:SF42">
    <property type="entry name" value="ARYLSULFATASE G"/>
    <property type="match status" value="1"/>
</dbReference>
<dbReference type="Gene3D" id="3.30.1120.10">
    <property type="match status" value="1"/>
</dbReference>
<dbReference type="GO" id="GO:0046872">
    <property type="term" value="F:metal ion binding"/>
    <property type="evidence" value="ECO:0007669"/>
    <property type="project" value="UniProtKB-KW"/>
</dbReference>
<gene>
    <name evidence="9" type="primary">atsA_9</name>
    <name evidence="9" type="ORF">Pan216_12190</name>
</gene>
<evidence type="ECO:0000256" key="3">
    <source>
        <dbReference type="ARBA" id="ARBA00022723"/>
    </source>
</evidence>
<dbReference type="PROSITE" id="PS00523">
    <property type="entry name" value="SULFATASE_1"/>
    <property type="match status" value="1"/>
</dbReference>
<dbReference type="RefSeq" id="WP_419193307.1">
    <property type="nucleotide sequence ID" value="NZ_CP036279.1"/>
</dbReference>
<dbReference type="InterPro" id="IPR017850">
    <property type="entry name" value="Alkaline_phosphatase_core_sf"/>
</dbReference>
<evidence type="ECO:0000259" key="8">
    <source>
        <dbReference type="Pfam" id="PF00884"/>
    </source>
</evidence>
<evidence type="ECO:0000313" key="9">
    <source>
        <dbReference type="EMBL" id="QDU60380.1"/>
    </source>
</evidence>
<sequence length="473" mass="51798">MHRSSHAVTHQGTRLAAGFFLVAMWLGGTTSALRAAESTKPPNIVFILADDQGQHQIGRYGNSFYETPNVDGLAAEGMLFTDAYAAAPTCSPTRASIMTGKYPARLHLTEYIPGREPANRRLLTPKWTKHLPESEETLAELLEPAGYTSGFFGKWHLNKDKNYKPGRPMDPASQGFEEVLTTRKPSGKADPNDDAHSAAKITAAALRFMRDHRDGPFLCFVSHHLIHTPLLERERLIEKYKAKTGANNSHQKPIVAAMVETLDTNVGRLLEGLDDLGIADETIVIYMSDNGCLHGQDELKPLRGGKAQILEGGIRMPMVVRWPGVVEPGSTCSVPVSSIDFFPTLAEIAGEKATDLAIDGVSLVPLLRGDDGLDREALYWHFPHYHSAGDGPSGAIRKGDFKLIEWFDRNGKGGPQPGSVQLFDLANDPGEQTDLASADPRRAAALHAQLQQWRRDVGAQEMPANPKVHEARR</sequence>
<proteinExistence type="inferred from homology"/>
<keyword evidence="3" id="KW-0479">Metal-binding</keyword>
<dbReference type="CDD" id="cd16144">
    <property type="entry name" value="ARS_like"/>
    <property type="match status" value="1"/>
</dbReference>
<evidence type="ECO:0000256" key="5">
    <source>
        <dbReference type="ARBA" id="ARBA00022801"/>
    </source>
</evidence>
<dbReference type="KEGG" id="knv:Pan216_12190"/>
<dbReference type="EC" id="3.1.6.1" evidence="9"/>
<dbReference type="InterPro" id="IPR050738">
    <property type="entry name" value="Sulfatase"/>
</dbReference>
<accession>A0A518B083</accession>
<keyword evidence="10" id="KW-1185">Reference proteome</keyword>
<evidence type="ECO:0000256" key="2">
    <source>
        <dbReference type="ARBA" id="ARBA00008779"/>
    </source>
</evidence>
<dbReference type="SUPFAM" id="SSF53649">
    <property type="entry name" value="Alkaline phosphatase-like"/>
    <property type="match status" value="1"/>
</dbReference>
<name>A0A518B083_9BACT</name>
<keyword evidence="5 9" id="KW-0378">Hydrolase</keyword>
<dbReference type="InterPro" id="IPR024607">
    <property type="entry name" value="Sulfatase_CS"/>
</dbReference>